<reference evidence="1 2" key="1">
    <citation type="submission" date="2021-03" db="EMBL/GenBank/DDBJ databases">
        <title>Sequencing the genomes of 1000 actinobacteria strains.</title>
        <authorList>
            <person name="Klenk H.-P."/>
        </authorList>
    </citation>
    <scope>NUCLEOTIDE SEQUENCE [LARGE SCALE GENOMIC DNA]</scope>
    <source>
        <strain evidence="1 2">DSM 46713</strain>
    </source>
</reference>
<evidence type="ECO:0008006" key="3">
    <source>
        <dbReference type="Google" id="ProtNLM"/>
    </source>
</evidence>
<proteinExistence type="predicted"/>
<dbReference type="EMBL" id="JAGIOP010000001">
    <property type="protein sequence ID" value="MBP2450593.1"/>
    <property type="molecule type" value="Genomic_DNA"/>
</dbReference>
<evidence type="ECO:0000313" key="2">
    <source>
        <dbReference type="Proteomes" id="UP000694460"/>
    </source>
</evidence>
<dbReference type="Proteomes" id="UP000694460">
    <property type="component" value="Unassembled WGS sequence"/>
</dbReference>
<gene>
    <name evidence="1" type="ORF">JOF57_000478</name>
</gene>
<name>A0ABS4ZN77_9MYCO</name>
<evidence type="ECO:0000313" key="1">
    <source>
        <dbReference type="EMBL" id="MBP2450593.1"/>
    </source>
</evidence>
<dbReference type="Gene3D" id="3.50.50.60">
    <property type="entry name" value="FAD/NAD(P)-binding domain"/>
    <property type="match status" value="1"/>
</dbReference>
<comment type="caution">
    <text evidence="1">The sequence shown here is derived from an EMBL/GenBank/DDBJ whole genome shotgun (WGS) entry which is preliminary data.</text>
</comment>
<organism evidence="1 2">
    <name type="scientific">Mycolicibacterium lutetiense</name>
    <dbReference type="NCBI Taxonomy" id="1641992"/>
    <lineage>
        <taxon>Bacteria</taxon>
        <taxon>Bacillati</taxon>
        <taxon>Actinomycetota</taxon>
        <taxon>Actinomycetes</taxon>
        <taxon>Mycobacteriales</taxon>
        <taxon>Mycobacteriaceae</taxon>
        <taxon>Mycolicibacterium</taxon>
    </lineage>
</organism>
<dbReference type="SUPFAM" id="SSF51905">
    <property type="entry name" value="FAD/NAD(P)-binding domain"/>
    <property type="match status" value="1"/>
</dbReference>
<dbReference type="RefSeq" id="WP_209913276.1">
    <property type="nucleotide sequence ID" value="NZ_JAGIOP010000001.1"/>
</dbReference>
<keyword evidence="2" id="KW-1185">Reference proteome</keyword>
<sequence>MTTTAADSCDVCIVGAGLAGMNALFVASRYLRPDQTIVLIDRRPRVGGMWVDTYPYVRLHQPHPMFTAGDIEWTLGREPSYLATKPEVLDHFAYCLQQIKQRVRVEERFGWDFESGEAVGGAVHIACRDGDGQPHTIRAARLIKAYGVRVTPNDALQLSSDRVRSVSPDTCDVRSGEIYDSDTPVWVIGSGKTAMDTVHTLITTYPGRDVNMVAGSGTFFSSRDRLFPAGVQRWWGGVELTKMAIEMTRRFDGTNENEVARWFRSAYGTCPTPRAANFMAGVLSEAENATIAAGLNDVVMDHLVDVVDDDGSVDLVLRSGARKPVKPGSWIVNCTGYLIGDEHPYEPYLSGAGSILSIQIRSATLHLTSYAAYFATHLMFLDKLNTVPLYQLDLEDLSRKSKTTLPYAMFTLAQYNLSLLSDALPVKVFRECGLDFNRWYPKPRQLVSTARFLATHHRDREHLRRTLDTVGERFDVRCGPLITTSAVAAG</sequence>
<dbReference type="InterPro" id="IPR036188">
    <property type="entry name" value="FAD/NAD-bd_sf"/>
</dbReference>
<accession>A0ABS4ZN77</accession>
<protein>
    <recommendedName>
        <fullName evidence="3">Potassium transporter</fullName>
    </recommendedName>
</protein>